<comment type="caution">
    <text evidence="2">The sequence shown here is derived from an EMBL/GenBank/DDBJ whole genome shotgun (WGS) entry which is preliminary data.</text>
</comment>
<sequence>MTSFGFRLKEERQRLALRQADFAQKASVSVSTQRLYEHDRRTPRAICLANITRIGVDVLYVLTGRKTLLVDMNPLQARRLIDGKILNSEVLDEQADEEVYFKLVKRDRDSHQY</sequence>
<gene>
    <name evidence="2" type="ORF">HX876_13030</name>
</gene>
<feature type="domain" description="HTH cro/C1-type" evidence="1">
    <location>
        <begin position="7"/>
        <end position="61"/>
    </location>
</feature>
<reference evidence="2 3" key="1">
    <citation type="submission" date="2020-04" db="EMBL/GenBank/DDBJ databases">
        <title>Molecular characterization of pseudomonads from Agaricus bisporus reveal novel blotch 2 pathogens in Western Europe.</title>
        <authorList>
            <person name="Taparia T."/>
            <person name="Krijger M."/>
            <person name="Haynes E."/>
            <person name="Elpinstone J.G."/>
            <person name="Noble R."/>
            <person name="Van Der Wolf J."/>
        </authorList>
    </citation>
    <scope>NUCLEOTIDE SEQUENCE [LARGE SCALE GENOMIC DNA]</scope>
    <source>
        <strain evidence="2 3">IPO3737</strain>
    </source>
</reference>
<organism evidence="2 3">
    <name type="scientific">Pseudomonas gingeri</name>
    <dbReference type="NCBI Taxonomy" id="117681"/>
    <lineage>
        <taxon>Bacteria</taxon>
        <taxon>Pseudomonadati</taxon>
        <taxon>Pseudomonadota</taxon>
        <taxon>Gammaproteobacteria</taxon>
        <taxon>Pseudomonadales</taxon>
        <taxon>Pseudomonadaceae</taxon>
        <taxon>Pseudomonas</taxon>
    </lineage>
</organism>
<dbReference type="SMART" id="SM00530">
    <property type="entry name" value="HTH_XRE"/>
    <property type="match status" value="1"/>
</dbReference>
<dbReference type="EMBL" id="JACAQD010000013">
    <property type="protein sequence ID" value="NWC33321.1"/>
    <property type="molecule type" value="Genomic_DNA"/>
</dbReference>
<accession>A0A7Y8CJS6</accession>
<evidence type="ECO:0000259" key="1">
    <source>
        <dbReference type="SMART" id="SM00530"/>
    </source>
</evidence>
<name>A0A7Y8CJS6_9PSED</name>
<protein>
    <submittedName>
        <fullName evidence="2">Helix-turn-helix transcriptional regulator</fullName>
    </submittedName>
</protein>
<dbReference type="Gene3D" id="1.10.260.40">
    <property type="entry name" value="lambda repressor-like DNA-binding domains"/>
    <property type="match status" value="1"/>
</dbReference>
<dbReference type="AlphaFoldDB" id="A0A7Y8CJS6"/>
<evidence type="ECO:0000313" key="2">
    <source>
        <dbReference type="EMBL" id="NWC33321.1"/>
    </source>
</evidence>
<dbReference type="SUPFAM" id="SSF47413">
    <property type="entry name" value="lambda repressor-like DNA-binding domains"/>
    <property type="match status" value="1"/>
</dbReference>
<evidence type="ECO:0000313" key="3">
    <source>
        <dbReference type="Proteomes" id="UP000520592"/>
    </source>
</evidence>
<dbReference type="RefSeq" id="WP_177055679.1">
    <property type="nucleotide sequence ID" value="NZ_JACAPS010000004.1"/>
</dbReference>
<dbReference type="InterPro" id="IPR010982">
    <property type="entry name" value="Lambda_DNA-bd_dom_sf"/>
</dbReference>
<dbReference type="Proteomes" id="UP000520592">
    <property type="component" value="Unassembled WGS sequence"/>
</dbReference>
<dbReference type="GO" id="GO:0003677">
    <property type="term" value="F:DNA binding"/>
    <property type="evidence" value="ECO:0007669"/>
    <property type="project" value="InterPro"/>
</dbReference>
<proteinExistence type="predicted"/>
<dbReference type="CDD" id="cd00093">
    <property type="entry name" value="HTH_XRE"/>
    <property type="match status" value="1"/>
</dbReference>
<dbReference type="InterPro" id="IPR001387">
    <property type="entry name" value="Cro/C1-type_HTH"/>
</dbReference>